<name>A7IUW9_PBCVM</name>
<organism evidence="1 2">
    <name type="scientific">Paramecium bursaria Chlorella virus MT325</name>
    <name type="common">PBCV-MT325</name>
    <dbReference type="NCBI Taxonomy" id="346932"/>
    <lineage>
        <taxon>Viruses</taxon>
        <taxon>Varidnaviria</taxon>
        <taxon>Bamfordvirae</taxon>
        <taxon>Nucleocytoviricota</taxon>
        <taxon>Megaviricetes</taxon>
        <taxon>Algavirales</taxon>
        <taxon>Phycodnaviridae</taxon>
        <taxon>Chlorovirus</taxon>
        <taxon>Chlorovirus conductrix</taxon>
        <taxon>Paramecium bursaria Chlorella virus A1</taxon>
    </lineage>
</organism>
<reference evidence="1 2" key="1">
    <citation type="journal article" date="2007" name="Virology">
        <title>Sequence and annotation of the 314-kb MT325 and the 321-kb FR483 viruses that infect Chlorella Pbi.</title>
        <authorList>
            <person name="Fitzgerald L.A."/>
            <person name="Graves M.V."/>
            <person name="Li X."/>
            <person name="Feldblyum T."/>
            <person name="Hartigan J."/>
            <person name="Van Etten J.L."/>
        </authorList>
    </citation>
    <scope>NUCLEOTIDE SEQUENCE [LARGE SCALE GENOMIC DNA]</scope>
    <source>
        <strain evidence="1 2">MT325</strain>
    </source>
</reference>
<dbReference type="Proteomes" id="UP000246715">
    <property type="component" value="Segment"/>
</dbReference>
<evidence type="ECO:0000313" key="1">
    <source>
        <dbReference type="EMBL" id="ABT14143.1"/>
    </source>
</evidence>
<accession>A7IUW9</accession>
<evidence type="ECO:0000313" key="2">
    <source>
        <dbReference type="Proteomes" id="UP000246715"/>
    </source>
</evidence>
<organismHost>
    <name type="scientific">Paramecium bursaria</name>
    <dbReference type="NCBI Taxonomy" id="74790"/>
</organismHost>
<dbReference type="EMBL" id="DQ491001">
    <property type="protein sequence ID" value="ABT14143.1"/>
    <property type="molecule type" value="Genomic_DNA"/>
</dbReference>
<sequence>MSYHVDSLCLVQKRGTGTSRNLSQISSSLTISMALRWTNCWRDRRRPQRKETWAGYLWCWMTWHSIRRS</sequence>
<gene>
    <name evidence="1" type="primary">m589L</name>
    <name evidence="1" type="ORF">MT325_m589L</name>
</gene>
<protein>
    <submittedName>
        <fullName evidence="1">Uncharacterized protein m589L</fullName>
    </submittedName>
</protein>
<proteinExistence type="predicted"/>